<feature type="transmembrane region" description="Helical" evidence="1">
    <location>
        <begin position="51"/>
        <end position="73"/>
    </location>
</feature>
<keyword evidence="1" id="KW-0812">Transmembrane</keyword>
<dbReference type="InterPro" id="IPR010645">
    <property type="entry name" value="MFS_4"/>
</dbReference>
<dbReference type="EMBL" id="LJAM02000076">
    <property type="protein sequence ID" value="RAP71977.1"/>
    <property type="molecule type" value="Genomic_DNA"/>
</dbReference>
<dbReference type="EMBL" id="MAYS01000083">
    <property type="protein sequence ID" value="OFC63448.1"/>
    <property type="molecule type" value="Genomic_DNA"/>
</dbReference>
<dbReference type="AlphaFoldDB" id="A0A1E7Z4B1"/>
<evidence type="ECO:0000256" key="1">
    <source>
        <dbReference type="SAM" id="Phobius"/>
    </source>
</evidence>
<keyword evidence="1" id="KW-1133">Transmembrane helix</keyword>
<organism evidence="2 4">
    <name type="scientific">Candidatus Erwinia dacicola</name>
    <dbReference type="NCBI Taxonomy" id="252393"/>
    <lineage>
        <taxon>Bacteria</taxon>
        <taxon>Pseudomonadati</taxon>
        <taxon>Pseudomonadota</taxon>
        <taxon>Gammaproteobacteria</taxon>
        <taxon>Enterobacterales</taxon>
        <taxon>Erwiniaceae</taxon>
        <taxon>Erwinia</taxon>
    </lineage>
</organism>
<dbReference type="Pfam" id="PF06779">
    <property type="entry name" value="MFS_4"/>
    <property type="match status" value="1"/>
</dbReference>
<gene>
    <name evidence="3" type="primary">yjiJ</name>
    <name evidence="3" type="ORF">ACZ87_01201</name>
    <name evidence="2" type="ORF">BBW68_05340</name>
</gene>
<name>A0A1E7Z4B1_9GAMM</name>
<evidence type="ECO:0000313" key="2">
    <source>
        <dbReference type="EMBL" id="OFC63448.1"/>
    </source>
</evidence>
<evidence type="ECO:0000313" key="4">
    <source>
        <dbReference type="Proteomes" id="UP000243534"/>
    </source>
</evidence>
<feature type="transmembrane region" description="Helical" evidence="1">
    <location>
        <begin position="24"/>
        <end position="45"/>
    </location>
</feature>
<dbReference type="Proteomes" id="UP000243534">
    <property type="component" value="Unassembled WGS sequence"/>
</dbReference>
<reference evidence="3 5" key="2">
    <citation type="submission" date="2018-04" db="EMBL/GenBank/DDBJ databases">
        <title>Genomes of the Obligate Erwinia dacicola and Facultative Enterobacter sp. OLF Endosymbionts of the Olive Fruit fly, Bactrocera oleae.</title>
        <authorList>
            <person name="Estes A.M."/>
            <person name="Hearn D.J."/>
            <person name="Agarwal S."/>
            <person name="Pierson E.A."/>
            <person name="Dunning-Hotopp J.C."/>
        </authorList>
    </citation>
    <scope>NUCLEOTIDE SEQUENCE [LARGE SCALE GENOMIC DNA]</scope>
    <source>
        <strain evidence="3 5">Oroville</strain>
    </source>
</reference>
<evidence type="ECO:0000313" key="3">
    <source>
        <dbReference type="EMBL" id="RAP71977.1"/>
    </source>
</evidence>
<accession>A0A1E7Z4B1</accession>
<keyword evidence="5" id="KW-1185">Reference proteome</keyword>
<proteinExistence type="predicted"/>
<evidence type="ECO:0000313" key="5">
    <source>
        <dbReference type="Proteomes" id="UP000244334"/>
    </source>
</evidence>
<comment type="caution">
    <text evidence="2">The sequence shown here is derived from an EMBL/GenBank/DDBJ whole genome shotgun (WGS) entry which is preliminary data.</text>
</comment>
<keyword evidence="1" id="KW-0472">Membrane</keyword>
<dbReference type="Proteomes" id="UP000244334">
    <property type="component" value="Unassembled WGS sequence"/>
</dbReference>
<reference evidence="2 4" key="1">
    <citation type="submission" date="2016-07" db="EMBL/GenBank/DDBJ databases">
        <authorList>
            <person name="Yuval B."/>
        </authorList>
    </citation>
    <scope>NUCLEOTIDE SEQUENCE [LARGE SCALE GENOMIC DNA]</scope>
    <source>
        <strain evidence="2 4">IL</strain>
    </source>
</reference>
<protein>
    <submittedName>
        <fullName evidence="3">Major facilitator family transporter</fullName>
    </submittedName>
</protein>
<sequence length="108" mass="11711">MAVLNYLVCGSFDAMRQVDWRLQAGIWGTVLLTLLTLLSACVSGPCLHGVLALGAALVGGDLLCVVQLSLQYARELAPQHTRYLAGCSPPAMRWGSWSGRCCRLHPQR</sequence>